<dbReference type="SUPFAM" id="SSF57535">
    <property type="entry name" value="Complement control module/SCR domain"/>
    <property type="match status" value="2"/>
</dbReference>
<dbReference type="SMART" id="SM00042">
    <property type="entry name" value="CUB"/>
    <property type="match status" value="2"/>
</dbReference>
<evidence type="ECO:0000256" key="1">
    <source>
        <dbReference type="ARBA" id="ARBA00022737"/>
    </source>
</evidence>
<evidence type="ECO:0000313" key="7">
    <source>
        <dbReference type="Proteomes" id="UP001201812"/>
    </source>
</evidence>
<dbReference type="InterPro" id="IPR002172">
    <property type="entry name" value="LDrepeatLR_classA_rpt"/>
</dbReference>
<dbReference type="EMBL" id="JAKKPZ010000013">
    <property type="protein sequence ID" value="KAI1714585.1"/>
    <property type="molecule type" value="Genomic_DNA"/>
</dbReference>
<accession>A0AAD4N4K6</accession>
<keyword evidence="3" id="KW-0768">Sushi</keyword>
<dbReference type="PROSITE" id="PS50923">
    <property type="entry name" value="SUSHI"/>
    <property type="match status" value="1"/>
</dbReference>
<feature type="domain" description="CUB" evidence="4">
    <location>
        <begin position="126"/>
        <end position="245"/>
    </location>
</feature>
<dbReference type="CDD" id="cd00112">
    <property type="entry name" value="LDLa"/>
    <property type="match status" value="1"/>
</dbReference>
<dbReference type="Gene3D" id="2.10.70.10">
    <property type="entry name" value="Complement Module, domain 1"/>
    <property type="match status" value="2"/>
</dbReference>
<dbReference type="Pfam" id="PF00084">
    <property type="entry name" value="Sushi"/>
    <property type="match status" value="1"/>
</dbReference>
<evidence type="ECO:0000259" key="5">
    <source>
        <dbReference type="PROSITE" id="PS50923"/>
    </source>
</evidence>
<dbReference type="CDD" id="cd00041">
    <property type="entry name" value="CUB"/>
    <property type="match status" value="1"/>
</dbReference>
<sequence length="606" mass="68475">MNGSMWGSIASSVQKRNGDWVGRTLSNFAGNLRITLVNYSNCKIGFFTMNWPKYYGIGKQQILSKPSFGQAGMFNQQLRSDYHEIYYSDGKPQYRCQDNSGCIPRSSLCDHIQDCADNDDESEENCNGNSKSNVVETKARYGNVYSPGFIVSQGNNFSYSHDARSYEWRITQQPGTRIKLNFMAIDVDPHEDKLLVESMDSGEKFPVAAYKYPTTFLSSGSKIRIKYEPSKKARRKGFHLQYSTEDSSVCVRKFESWNGTFSPPRRIPDTGKYRSATDCVWTIDNFAEETISIRIPYFKLASGDWLAVYDGPIQNETLFANFSSTNQPPSAFLSQATEINFKFWAGPNTPGDEGFQIVFERSCEDQMISSSFGSIESLNFRFKKRKPKKSYSCSWIIDVPCHHTLSNCAFTLFFDYLDLLNVDEINIIEENKEKEVYIRSSVGMPQFVYHSNSSRAVLSIKSMSDTFFSKITFSADCPDPSKVFGAFISTLSARDTFPYRSKVDLTCAGQHRTSSRKSNSAHNQLSTLAHCEASGKWDTTAMLTCKATKSEDICVVPIIENGYPTKLNRDEGELFFECDFGFVNVSLNPTKCINGNWTPEPCCKGE</sequence>
<dbReference type="PROSITE" id="PS01209">
    <property type="entry name" value="LDLRA_1"/>
    <property type="match status" value="1"/>
</dbReference>
<dbReference type="SUPFAM" id="SSF57424">
    <property type="entry name" value="LDL receptor-like module"/>
    <property type="match status" value="1"/>
</dbReference>
<evidence type="ECO:0000259" key="4">
    <source>
        <dbReference type="PROSITE" id="PS01180"/>
    </source>
</evidence>
<proteinExistence type="predicted"/>
<dbReference type="SMART" id="SM00032">
    <property type="entry name" value="CCP"/>
    <property type="match status" value="2"/>
</dbReference>
<dbReference type="AlphaFoldDB" id="A0AAD4N4K6"/>
<feature type="domain" description="Sushi" evidence="5">
    <location>
        <begin position="475"/>
        <end position="547"/>
    </location>
</feature>
<dbReference type="SMART" id="SM00192">
    <property type="entry name" value="LDLa"/>
    <property type="match status" value="1"/>
</dbReference>
<dbReference type="PROSITE" id="PS50068">
    <property type="entry name" value="LDLRA_2"/>
    <property type="match status" value="1"/>
</dbReference>
<organism evidence="6 7">
    <name type="scientific">Ditylenchus destructor</name>
    <dbReference type="NCBI Taxonomy" id="166010"/>
    <lineage>
        <taxon>Eukaryota</taxon>
        <taxon>Metazoa</taxon>
        <taxon>Ecdysozoa</taxon>
        <taxon>Nematoda</taxon>
        <taxon>Chromadorea</taxon>
        <taxon>Rhabditida</taxon>
        <taxon>Tylenchina</taxon>
        <taxon>Tylenchomorpha</taxon>
        <taxon>Sphaerularioidea</taxon>
        <taxon>Anguinidae</taxon>
        <taxon>Anguininae</taxon>
        <taxon>Ditylenchus</taxon>
    </lineage>
</organism>
<dbReference type="InterPro" id="IPR036055">
    <property type="entry name" value="LDL_receptor-like_sf"/>
</dbReference>
<dbReference type="Pfam" id="PF00431">
    <property type="entry name" value="CUB"/>
    <property type="match status" value="2"/>
</dbReference>
<gene>
    <name evidence="6" type="ORF">DdX_08687</name>
</gene>
<dbReference type="Gene3D" id="4.10.400.10">
    <property type="entry name" value="Low-density Lipoprotein Receptor"/>
    <property type="match status" value="1"/>
</dbReference>
<name>A0AAD4N4K6_9BILA</name>
<evidence type="ECO:0000313" key="6">
    <source>
        <dbReference type="EMBL" id="KAI1714585.1"/>
    </source>
</evidence>
<protein>
    <submittedName>
        <fullName evidence="6">CUB domain-containing protein</fullName>
    </submittedName>
</protein>
<dbReference type="InterPro" id="IPR000436">
    <property type="entry name" value="Sushi_SCR_CCP_dom"/>
</dbReference>
<feature type="domain" description="CUB" evidence="4">
    <location>
        <begin position="250"/>
        <end position="362"/>
    </location>
</feature>
<dbReference type="InterPro" id="IPR035914">
    <property type="entry name" value="Sperma_CUB_dom_sf"/>
</dbReference>
<dbReference type="InterPro" id="IPR035976">
    <property type="entry name" value="Sushi/SCR/CCP_sf"/>
</dbReference>
<dbReference type="Proteomes" id="UP001201812">
    <property type="component" value="Unassembled WGS sequence"/>
</dbReference>
<dbReference type="PANTHER" id="PTHR24251:SF30">
    <property type="entry name" value="MEMBRANE FRIZZLED-RELATED PROTEIN"/>
    <property type="match status" value="1"/>
</dbReference>
<dbReference type="PANTHER" id="PTHR24251">
    <property type="entry name" value="OVOCHYMASE-RELATED"/>
    <property type="match status" value="1"/>
</dbReference>
<keyword evidence="7" id="KW-1185">Reference proteome</keyword>
<comment type="caution">
    <text evidence="3">Lacks conserved residue(s) required for the propagation of feature annotation.</text>
</comment>
<keyword evidence="1" id="KW-0677">Repeat</keyword>
<dbReference type="SUPFAM" id="SSF49854">
    <property type="entry name" value="Spermadhesin, CUB domain"/>
    <property type="match status" value="3"/>
</dbReference>
<reference evidence="6" key="1">
    <citation type="submission" date="2022-01" db="EMBL/GenBank/DDBJ databases">
        <title>Genome Sequence Resource for Two Populations of Ditylenchus destructor, the Migratory Endoparasitic Phytonematode.</title>
        <authorList>
            <person name="Zhang H."/>
            <person name="Lin R."/>
            <person name="Xie B."/>
        </authorList>
    </citation>
    <scope>NUCLEOTIDE SEQUENCE</scope>
    <source>
        <strain evidence="6">BazhouSP</strain>
    </source>
</reference>
<comment type="caution">
    <text evidence="6">The sequence shown here is derived from an EMBL/GenBank/DDBJ whole genome shotgun (WGS) entry which is preliminary data.</text>
</comment>
<dbReference type="PROSITE" id="PS01180">
    <property type="entry name" value="CUB"/>
    <property type="match status" value="2"/>
</dbReference>
<evidence type="ECO:0000256" key="2">
    <source>
        <dbReference type="ARBA" id="ARBA00023157"/>
    </source>
</evidence>
<keyword evidence="2" id="KW-1015">Disulfide bond</keyword>
<dbReference type="Gene3D" id="2.60.120.290">
    <property type="entry name" value="Spermadhesin, CUB domain"/>
    <property type="match status" value="2"/>
</dbReference>
<dbReference type="InterPro" id="IPR000859">
    <property type="entry name" value="CUB_dom"/>
</dbReference>
<evidence type="ECO:0000256" key="3">
    <source>
        <dbReference type="PROSITE-ProRule" id="PRU00302"/>
    </source>
</evidence>
<dbReference type="InterPro" id="IPR023415">
    <property type="entry name" value="LDLR_class-A_CS"/>
</dbReference>
<dbReference type="Pfam" id="PF00057">
    <property type="entry name" value="Ldl_recept_a"/>
    <property type="match status" value="1"/>
</dbReference>